<dbReference type="InterPro" id="IPR052912">
    <property type="entry name" value="UPF0111_domain"/>
</dbReference>
<dbReference type="PANTHER" id="PTHR37298:SF1">
    <property type="entry name" value="UPF0111 PROTEIN YKAA"/>
    <property type="match status" value="1"/>
</dbReference>
<evidence type="ECO:0000313" key="1">
    <source>
        <dbReference type="EMBL" id="CBT74363.1"/>
    </source>
</evidence>
<dbReference type="Proteomes" id="UP000006878">
    <property type="component" value="Chromosome"/>
</dbReference>
<accession>A0ABM9PT24</accession>
<reference evidence="2" key="1">
    <citation type="journal article" date="2010" name="PLoS ONE">
        <title>The Arthrobacter arilaitensis Re117 genome sequence reveals its genetic adaptation to the surface of cheese.</title>
        <authorList>
            <person name="Monnet C."/>
            <person name="Loux V."/>
            <person name="Gibrat J.F."/>
            <person name="Spinnler E."/>
            <person name="Barbe V."/>
            <person name="Vacherie B."/>
            <person name="Gavory F."/>
            <person name="Gourbeyre E."/>
            <person name="Siguier P."/>
            <person name="Chandler M."/>
            <person name="Elleuch R."/>
            <person name="Irlinger F."/>
            <person name="Vallaeys T."/>
        </authorList>
    </citation>
    <scope>NUCLEOTIDE SEQUENCE</scope>
    <source>
        <strain evidence="2">DSM 16368 / CIP 108037 / IAM 15318 / JCM 13566 / Re117</strain>
    </source>
</reference>
<keyword evidence="2" id="KW-1185">Reference proteome</keyword>
<name>A0ABM9PT24_GLUAR</name>
<evidence type="ECO:0000313" key="2">
    <source>
        <dbReference type="Proteomes" id="UP000006878"/>
    </source>
</evidence>
<sequence>MVRRKVKFQIFPSTSRGIELLCGLTTTIRTSVANVSEMIGSPDTRADQLRDLASAEAEASDLVHAVLTHLRTSYISPLPREDMYTLSRLLHETMEHLRGTGELIMNVGSTPLSERSSEQLELISQLAELASDSVQRLHNLDDLEDNWLQMLQFSKRAARTHLVWVNEISKFAKPGTIHRHQRVADHLMLTANTLRQFADHLGRVLVKES</sequence>
<dbReference type="PANTHER" id="PTHR37298">
    <property type="entry name" value="UPF0111 PROTEIN YKAA"/>
    <property type="match status" value="1"/>
</dbReference>
<dbReference type="InterPro" id="IPR038078">
    <property type="entry name" value="PhoU-like_sf"/>
</dbReference>
<dbReference type="Gene3D" id="1.20.58.220">
    <property type="entry name" value="Phosphate transport system protein phou homolog 2, domain 2"/>
    <property type="match status" value="1"/>
</dbReference>
<protein>
    <recommendedName>
        <fullName evidence="3">Nuclease PIN</fullName>
    </recommendedName>
</protein>
<organism evidence="1 2">
    <name type="scientific">Glutamicibacter arilaitensis (strain DSM 16368 / CIP 108037 / IAM 15318 / JCM 13566 / NCIMB 14258 / Re117)</name>
    <name type="common">Arthrobacter arilaitensis</name>
    <dbReference type="NCBI Taxonomy" id="861360"/>
    <lineage>
        <taxon>Bacteria</taxon>
        <taxon>Bacillati</taxon>
        <taxon>Actinomycetota</taxon>
        <taxon>Actinomycetes</taxon>
        <taxon>Micrococcales</taxon>
        <taxon>Micrococcaceae</taxon>
        <taxon>Glutamicibacter</taxon>
    </lineage>
</organism>
<reference evidence="2" key="2">
    <citation type="submission" date="2010-07" db="EMBL/GenBank/DDBJ databases">
        <title>Complete genome sequence of Arthrobacter arilaitensis (strain DSM 16368 / CIP 108037 / JCM 13566 / Re117).</title>
        <authorList>
            <person name="Genoscope."/>
        </authorList>
    </citation>
    <scope>NUCLEOTIDE SEQUENCE [LARGE SCALE GENOMIC DNA]</scope>
    <source>
        <strain evidence="2">DSM 16368 / CIP 108037 / IAM 15318 / JCM 13566 / Re117</strain>
    </source>
</reference>
<proteinExistence type="predicted"/>
<dbReference type="EMBL" id="FQ311875">
    <property type="protein sequence ID" value="CBT74363.1"/>
    <property type="molecule type" value="Genomic_DNA"/>
</dbReference>
<gene>
    <name evidence="1" type="ordered locus">AARI_01240</name>
</gene>
<evidence type="ECO:0008006" key="3">
    <source>
        <dbReference type="Google" id="ProtNLM"/>
    </source>
</evidence>